<name>A0AAD7P944_QUISA</name>
<comment type="similarity">
    <text evidence="1">Belongs to the PPR family. P subfamily.</text>
</comment>
<dbReference type="PROSITE" id="PS51375">
    <property type="entry name" value="PPR"/>
    <property type="match status" value="2"/>
</dbReference>
<dbReference type="GO" id="GO:0005739">
    <property type="term" value="C:mitochondrion"/>
    <property type="evidence" value="ECO:0007669"/>
    <property type="project" value="TreeGrafter"/>
</dbReference>
<keyword evidence="5" id="KW-1185">Reference proteome</keyword>
<dbReference type="KEGG" id="qsa:O6P43_031836"/>
<dbReference type="Proteomes" id="UP001163823">
    <property type="component" value="Chromosome 13"/>
</dbReference>
<reference evidence="4" key="1">
    <citation type="journal article" date="2023" name="Science">
        <title>Elucidation of the pathway for biosynthesis of saponin adjuvants from the soapbark tree.</title>
        <authorList>
            <person name="Reed J."/>
            <person name="Orme A."/>
            <person name="El-Demerdash A."/>
            <person name="Owen C."/>
            <person name="Martin L.B.B."/>
            <person name="Misra R.C."/>
            <person name="Kikuchi S."/>
            <person name="Rejzek M."/>
            <person name="Martin A.C."/>
            <person name="Harkess A."/>
            <person name="Leebens-Mack J."/>
            <person name="Louveau T."/>
            <person name="Stephenson M.J."/>
            <person name="Osbourn A."/>
        </authorList>
    </citation>
    <scope>NUCLEOTIDE SEQUENCE</scope>
    <source>
        <strain evidence="4">S10</strain>
    </source>
</reference>
<feature type="repeat" description="PPR" evidence="3">
    <location>
        <begin position="166"/>
        <end position="200"/>
    </location>
</feature>
<comment type="caution">
    <text evidence="4">The sequence shown here is derived from an EMBL/GenBank/DDBJ whole genome shotgun (WGS) entry which is preliminary data.</text>
</comment>
<dbReference type="Gene3D" id="1.25.40.10">
    <property type="entry name" value="Tetratricopeptide repeat domain"/>
    <property type="match status" value="3"/>
</dbReference>
<proteinExistence type="inferred from homology"/>
<accession>A0AAD7P944</accession>
<feature type="repeat" description="PPR" evidence="3">
    <location>
        <begin position="131"/>
        <end position="165"/>
    </location>
</feature>
<evidence type="ECO:0000256" key="3">
    <source>
        <dbReference type="PROSITE-ProRule" id="PRU00708"/>
    </source>
</evidence>
<dbReference type="SUPFAM" id="SSF48452">
    <property type="entry name" value="TPR-like"/>
    <property type="match status" value="1"/>
</dbReference>
<evidence type="ECO:0000256" key="2">
    <source>
        <dbReference type="ARBA" id="ARBA00022737"/>
    </source>
</evidence>
<dbReference type="Pfam" id="PF01535">
    <property type="entry name" value="PPR"/>
    <property type="match status" value="4"/>
</dbReference>
<dbReference type="Pfam" id="PF13041">
    <property type="entry name" value="PPR_2"/>
    <property type="match status" value="1"/>
</dbReference>
<evidence type="ECO:0000256" key="1">
    <source>
        <dbReference type="ARBA" id="ARBA00007626"/>
    </source>
</evidence>
<dbReference type="PANTHER" id="PTHR45717">
    <property type="entry name" value="OS12G0527900 PROTEIN"/>
    <property type="match status" value="1"/>
</dbReference>
<dbReference type="EMBL" id="JARAOO010000013">
    <property type="protein sequence ID" value="KAJ7946978.1"/>
    <property type="molecule type" value="Genomic_DNA"/>
</dbReference>
<evidence type="ECO:0000313" key="4">
    <source>
        <dbReference type="EMBL" id="KAJ7946978.1"/>
    </source>
</evidence>
<dbReference type="InterPro" id="IPR011990">
    <property type="entry name" value="TPR-like_helical_dom_sf"/>
</dbReference>
<dbReference type="PANTHER" id="PTHR45717:SF57">
    <property type="entry name" value="PENTACOTRIPEPTIDE-REPEAT REGION OF PRORP DOMAIN-CONTAINING PROTEIN"/>
    <property type="match status" value="1"/>
</dbReference>
<dbReference type="NCBIfam" id="TIGR00756">
    <property type="entry name" value="PPR"/>
    <property type="match status" value="2"/>
</dbReference>
<dbReference type="AlphaFoldDB" id="A0AAD7P944"/>
<gene>
    <name evidence="4" type="ORF">O6P43_031836</name>
</gene>
<dbReference type="InterPro" id="IPR002885">
    <property type="entry name" value="PPR_rpt"/>
</dbReference>
<dbReference type="GO" id="GO:0003729">
    <property type="term" value="F:mRNA binding"/>
    <property type="evidence" value="ECO:0007669"/>
    <property type="project" value="UniProtKB-ARBA"/>
</dbReference>
<evidence type="ECO:0000313" key="5">
    <source>
        <dbReference type="Proteomes" id="UP001163823"/>
    </source>
</evidence>
<organism evidence="4 5">
    <name type="scientific">Quillaja saponaria</name>
    <name type="common">Soap bark tree</name>
    <dbReference type="NCBI Taxonomy" id="32244"/>
    <lineage>
        <taxon>Eukaryota</taxon>
        <taxon>Viridiplantae</taxon>
        <taxon>Streptophyta</taxon>
        <taxon>Embryophyta</taxon>
        <taxon>Tracheophyta</taxon>
        <taxon>Spermatophyta</taxon>
        <taxon>Magnoliopsida</taxon>
        <taxon>eudicotyledons</taxon>
        <taxon>Gunneridae</taxon>
        <taxon>Pentapetalae</taxon>
        <taxon>rosids</taxon>
        <taxon>fabids</taxon>
        <taxon>Fabales</taxon>
        <taxon>Quillajaceae</taxon>
        <taxon>Quillaja</taxon>
    </lineage>
</organism>
<sequence length="482" mass="55267">MKLSLSGRLPFRNFIASQKNLGQFFSSDTSQSLYKRISPLGYPNISVVPVLEQWVQEGRPVLKGELERIIIELKVFKRFKHALEISHWMTDRRYFPLSTKDNAMRLNLILKVHGLEQVENYFNLIPKLMKGFPVYTALLSCYAKAKSVEKAEHVMQQMKNLGFVRTALPYNILINLHSQTGEREKIDALVHEMEERGIYMDRFSYGILLNAYAVISDIEGIDKIIEKMESDPRVTMNCIVYASAANGYLNVGLPDKALAMVKKMEGLRRAAKRRSSVFDLLLKLYARVGKKDDLYRIWILYKEEGKIYNRGYKSMISSLLILDDIKGALKIFEEWESRNLSYDFSVPNLLIDAYCEKGLLGNAESLVKKAMIKGDESSADCWYYSARWYLKCNQIIMAVESVKKAIAVSPPGSNPSQEALNFCLECLKRKGNSGIDDQFLCLLRDESILSTASCDKLLNDVKVSQRPREGLEWNEKNSFDWE</sequence>
<protein>
    <submittedName>
        <fullName evidence="4">Pentatricopeptide repeat-containing protein</fullName>
    </submittedName>
</protein>
<keyword evidence="2" id="KW-0677">Repeat</keyword>